<keyword evidence="1" id="KW-1133">Transmembrane helix</keyword>
<name>A0A8E2AIU8_9APHY</name>
<evidence type="ECO:0000256" key="1">
    <source>
        <dbReference type="SAM" id="Phobius"/>
    </source>
</evidence>
<dbReference type="EMBL" id="KV722705">
    <property type="protein sequence ID" value="OCH84214.1"/>
    <property type="molecule type" value="Genomic_DNA"/>
</dbReference>
<keyword evidence="1" id="KW-0812">Transmembrane</keyword>
<keyword evidence="1" id="KW-0472">Membrane</keyword>
<sequence>MTPTSFCSHTSCFMPRFLSPHMPSGVYTAFPFVCACLCYLFVLEFFCESSYNRLYLSPISFILPLHPTPPHHSLSHFTIPSIDIPLSIVYSTSVHARVFTPSSTLPPSMLNFAQASIASTSALIIPYHLSPSPAYLHIYPSIVSSMSHTSQRNAHRCN</sequence>
<organism evidence="2 3">
    <name type="scientific">Obba rivulosa</name>
    <dbReference type="NCBI Taxonomy" id="1052685"/>
    <lineage>
        <taxon>Eukaryota</taxon>
        <taxon>Fungi</taxon>
        <taxon>Dikarya</taxon>
        <taxon>Basidiomycota</taxon>
        <taxon>Agaricomycotina</taxon>
        <taxon>Agaricomycetes</taxon>
        <taxon>Polyporales</taxon>
        <taxon>Gelatoporiaceae</taxon>
        <taxon>Obba</taxon>
    </lineage>
</organism>
<feature type="transmembrane region" description="Helical" evidence="1">
    <location>
        <begin position="26"/>
        <end position="47"/>
    </location>
</feature>
<gene>
    <name evidence="2" type="ORF">OBBRIDRAFT_425424</name>
</gene>
<protein>
    <submittedName>
        <fullName evidence="2">Uncharacterized protein</fullName>
    </submittedName>
</protein>
<dbReference type="Proteomes" id="UP000250043">
    <property type="component" value="Unassembled WGS sequence"/>
</dbReference>
<evidence type="ECO:0000313" key="2">
    <source>
        <dbReference type="EMBL" id="OCH84214.1"/>
    </source>
</evidence>
<reference evidence="2 3" key="1">
    <citation type="submission" date="2016-07" db="EMBL/GenBank/DDBJ databases">
        <title>Draft genome of the white-rot fungus Obba rivulosa 3A-2.</title>
        <authorList>
            <consortium name="DOE Joint Genome Institute"/>
            <person name="Miettinen O."/>
            <person name="Riley R."/>
            <person name="Acob R."/>
            <person name="Barry K."/>
            <person name="Cullen D."/>
            <person name="De Vries R."/>
            <person name="Hainaut M."/>
            <person name="Hatakka A."/>
            <person name="Henrissat B."/>
            <person name="Hilden K."/>
            <person name="Kuo R."/>
            <person name="Labutti K."/>
            <person name="Lipzen A."/>
            <person name="Makela M.R."/>
            <person name="Sandor L."/>
            <person name="Spatafora J.W."/>
            <person name="Grigoriev I.V."/>
            <person name="Hibbett D.S."/>
        </authorList>
    </citation>
    <scope>NUCLEOTIDE SEQUENCE [LARGE SCALE GENOMIC DNA]</scope>
    <source>
        <strain evidence="2 3">3A-2</strain>
    </source>
</reference>
<evidence type="ECO:0000313" key="3">
    <source>
        <dbReference type="Proteomes" id="UP000250043"/>
    </source>
</evidence>
<dbReference type="AlphaFoldDB" id="A0A8E2AIU8"/>
<accession>A0A8E2AIU8</accession>
<proteinExistence type="predicted"/>
<keyword evidence="3" id="KW-1185">Reference proteome</keyword>